<evidence type="ECO:0000313" key="4">
    <source>
        <dbReference type="Proteomes" id="UP000815325"/>
    </source>
</evidence>
<feature type="region of interest" description="Disordered" evidence="2">
    <location>
        <begin position="295"/>
        <end position="417"/>
    </location>
</feature>
<keyword evidence="4" id="KW-1185">Reference proteome</keyword>
<dbReference type="Proteomes" id="UP000815325">
    <property type="component" value="Unassembled WGS sequence"/>
</dbReference>
<evidence type="ECO:0000313" key="3">
    <source>
        <dbReference type="EMBL" id="KAF5826646.1"/>
    </source>
</evidence>
<reference evidence="3" key="1">
    <citation type="submission" date="2017-08" db="EMBL/GenBank/DDBJ databases">
        <authorList>
            <person name="Polle J.E."/>
            <person name="Barry K."/>
            <person name="Cushman J."/>
            <person name="Schmutz J."/>
            <person name="Tran D."/>
            <person name="Hathwaick L.T."/>
            <person name="Yim W.C."/>
            <person name="Jenkins J."/>
            <person name="Mckie-Krisberg Z.M."/>
            <person name="Prochnik S."/>
            <person name="Lindquist E."/>
            <person name="Dockter R.B."/>
            <person name="Adam C."/>
            <person name="Molina H."/>
            <person name="Bunkerborg J."/>
            <person name="Jin E."/>
            <person name="Buchheim M."/>
            <person name="Magnuson J."/>
        </authorList>
    </citation>
    <scope>NUCLEOTIDE SEQUENCE</scope>
    <source>
        <strain evidence="3">CCAP 19/18</strain>
    </source>
</reference>
<sequence length="417" mass="44721">MRDLAMLHVQLDSTLCIAHGELLCVQQHLQGCTHEAMRGALMRLERAISQQLNVDVDRLKQQILRAEEDNARLELSRDDPAGYAAAAAPKAASAANAATPIPGLRSLLSLSDSESYSGGSSSEPLQQREGVAPGIFLWRAWEGTHGAAEGTPTSALSLPSLGLPSSSGSSSSSQHSNAGFGSAFGDDIVGEDPEGLPLQQGNQRPPVPRLHSPWKRPHGRERRKGGQEEGEQNLLDKGAPSFGVFGDSSPPSLTRTPLRDITNSMCPPRLPTPTSPESACSLHAHPISRICTEHASPEPHSCVSHSASSSPPEHQHQQQQRQQRQQQLLSRKSSGHSKRSDGSSSSRAVQPQHFCSSSSRGGGSVQEEDVHSEDLAAVQDEGARSSAYPEAFQHLQDEGALSSSASFERMRPQSTYW</sequence>
<feature type="compositionally biased region" description="Polar residues" evidence="2">
    <location>
        <begin position="401"/>
        <end position="417"/>
    </location>
</feature>
<feature type="compositionally biased region" description="Polar residues" evidence="2">
    <location>
        <begin position="249"/>
        <end position="265"/>
    </location>
</feature>
<protein>
    <submittedName>
        <fullName evidence="3">Uncharacterized protein</fullName>
    </submittedName>
</protein>
<gene>
    <name evidence="3" type="ORF">DUNSADRAFT_2452</name>
</gene>
<proteinExistence type="predicted"/>
<feature type="compositionally biased region" description="Low complexity" evidence="2">
    <location>
        <begin position="299"/>
        <end position="332"/>
    </location>
</feature>
<organism evidence="3 4">
    <name type="scientific">Dunaliella salina</name>
    <name type="common">Green alga</name>
    <name type="synonym">Protococcus salinus</name>
    <dbReference type="NCBI Taxonomy" id="3046"/>
    <lineage>
        <taxon>Eukaryota</taxon>
        <taxon>Viridiplantae</taxon>
        <taxon>Chlorophyta</taxon>
        <taxon>core chlorophytes</taxon>
        <taxon>Chlorophyceae</taxon>
        <taxon>CS clade</taxon>
        <taxon>Chlamydomonadales</taxon>
        <taxon>Dunaliellaceae</taxon>
        <taxon>Dunaliella</taxon>
    </lineage>
</organism>
<evidence type="ECO:0000256" key="1">
    <source>
        <dbReference type="SAM" id="Coils"/>
    </source>
</evidence>
<comment type="caution">
    <text evidence="3">The sequence shown here is derived from an EMBL/GenBank/DDBJ whole genome shotgun (WGS) entry which is preliminary data.</text>
</comment>
<feature type="region of interest" description="Disordered" evidence="2">
    <location>
        <begin position="148"/>
        <end position="280"/>
    </location>
</feature>
<evidence type="ECO:0000256" key="2">
    <source>
        <dbReference type="SAM" id="MobiDB-lite"/>
    </source>
</evidence>
<accession>A0ABQ7FWE8</accession>
<feature type="compositionally biased region" description="Low complexity" evidence="2">
    <location>
        <begin position="156"/>
        <end position="173"/>
    </location>
</feature>
<feature type="coiled-coil region" evidence="1">
    <location>
        <begin position="49"/>
        <end position="76"/>
    </location>
</feature>
<keyword evidence="1" id="KW-0175">Coiled coil</keyword>
<name>A0ABQ7FWE8_DUNSA</name>
<dbReference type="EMBL" id="MU070791">
    <property type="protein sequence ID" value="KAF5826646.1"/>
    <property type="molecule type" value="Genomic_DNA"/>
</dbReference>
<feature type="compositionally biased region" description="Basic residues" evidence="2">
    <location>
        <begin position="212"/>
        <end position="223"/>
    </location>
</feature>